<sequence length="279" mass="29364">MPRPKGGSHHRPRGSGGGCGGGRRGLSRGVQAAKAWEVDEGASAGGESTSAAAADAYARARARRDRFSPSEIAPQRYHPDPGLAGAEVDPKENGDLETDDDDDSTDGAVAPEQITSVYAVNGSSGAASTAAIPAKFPVHLAMWDLGQCDRKRCTGTRLARQGLVRELRLGQTFPGVILSPAGAFAARHLQHSGTTSTLRVCHVLRWERNRLPHRVLAPACLKASASHWARHLSVLRLLALLLLSPWRPYFRSTQRVGGGCGAHPVPGSGSGGLLLEQAG</sequence>
<comment type="caution">
    <text evidence="3">The sequence shown here is derived from an EMBL/GenBank/DDBJ whole genome shotgun (WGS) entry which is preliminary data.</text>
</comment>
<proteinExistence type="predicted"/>
<feature type="region of interest" description="Disordered" evidence="1">
    <location>
        <begin position="1"/>
        <end position="108"/>
    </location>
</feature>
<evidence type="ECO:0000256" key="1">
    <source>
        <dbReference type="SAM" id="MobiDB-lite"/>
    </source>
</evidence>
<dbReference type="GO" id="GO:0030490">
    <property type="term" value="P:maturation of SSU-rRNA"/>
    <property type="evidence" value="ECO:0007669"/>
    <property type="project" value="TreeGrafter"/>
</dbReference>
<evidence type="ECO:0000313" key="3">
    <source>
        <dbReference type="EMBL" id="GIM01030.1"/>
    </source>
</evidence>
<protein>
    <recommendedName>
        <fullName evidence="2">RNase L inhibitor RLI-like possible metal-binding domain-containing protein</fullName>
    </recommendedName>
</protein>
<dbReference type="PANTHER" id="PTHR20426:SF0">
    <property type="entry name" value="18S RRNA AMINOCARBOXYPROPYLTRANSFERASE"/>
    <property type="match status" value="1"/>
</dbReference>
<feature type="compositionally biased region" description="Basic residues" evidence="1">
    <location>
        <begin position="1"/>
        <end position="13"/>
    </location>
</feature>
<evidence type="ECO:0000313" key="4">
    <source>
        <dbReference type="Proteomes" id="UP000722791"/>
    </source>
</evidence>
<feature type="compositionally biased region" description="Acidic residues" evidence="1">
    <location>
        <begin position="95"/>
        <end position="105"/>
    </location>
</feature>
<dbReference type="InterPro" id="IPR022968">
    <property type="entry name" value="Tsr3-like"/>
</dbReference>
<dbReference type="Proteomes" id="UP000722791">
    <property type="component" value="Unassembled WGS sequence"/>
</dbReference>
<evidence type="ECO:0000259" key="2">
    <source>
        <dbReference type="Pfam" id="PF04068"/>
    </source>
</evidence>
<feature type="compositionally biased region" description="Gly residues" evidence="1">
    <location>
        <begin position="14"/>
        <end position="24"/>
    </location>
</feature>
<dbReference type="InterPro" id="IPR007209">
    <property type="entry name" value="RNaseL-inhib-like_metal-bd_dom"/>
</dbReference>
<feature type="compositionally biased region" description="Low complexity" evidence="1">
    <location>
        <begin position="41"/>
        <end position="59"/>
    </location>
</feature>
<reference evidence="3" key="1">
    <citation type="journal article" date="2021" name="Proc. Natl. Acad. Sci. U.S.A.">
        <title>Three genomes in the algal genus Volvox reveal the fate of a haploid sex-determining region after a transition to homothallism.</title>
        <authorList>
            <person name="Yamamoto K."/>
            <person name="Hamaji T."/>
            <person name="Kawai-Toyooka H."/>
            <person name="Matsuzaki R."/>
            <person name="Takahashi F."/>
            <person name="Nishimura Y."/>
            <person name="Kawachi M."/>
            <person name="Noguchi H."/>
            <person name="Minakuchi Y."/>
            <person name="Umen J.G."/>
            <person name="Toyoda A."/>
            <person name="Nozaki H."/>
        </authorList>
    </citation>
    <scope>NUCLEOTIDE SEQUENCE</scope>
    <source>
        <strain evidence="3">NIES-3785</strain>
    </source>
</reference>
<dbReference type="AlphaFoldDB" id="A0A8J4G6F1"/>
<dbReference type="EMBL" id="BNCQ01000008">
    <property type="protein sequence ID" value="GIM01030.1"/>
    <property type="molecule type" value="Genomic_DNA"/>
</dbReference>
<feature type="domain" description="RNase L inhibitor RLI-like possible metal-binding" evidence="2">
    <location>
        <begin position="138"/>
        <end position="171"/>
    </location>
</feature>
<accession>A0A8J4G6F1</accession>
<dbReference type="GO" id="GO:0106388">
    <property type="term" value="F:rRNA small subunit aminocarboxypropyltransferase activity"/>
    <property type="evidence" value="ECO:0007669"/>
    <property type="project" value="InterPro"/>
</dbReference>
<organism evidence="3 4">
    <name type="scientific">Volvox reticuliferus</name>
    <dbReference type="NCBI Taxonomy" id="1737510"/>
    <lineage>
        <taxon>Eukaryota</taxon>
        <taxon>Viridiplantae</taxon>
        <taxon>Chlorophyta</taxon>
        <taxon>core chlorophytes</taxon>
        <taxon>Chlorophyceae</taxon>
        <taxon>CS clade</taxon>
        <taxon>Chlamydomonadales</taxon>
        <taxon>Volvocaceae</taxon>
        <taxon>Volvox</taxon>
    </lineage>
</organism>
<name>A0A8J4G6F1_9CHLO</name>
<gene>
    <name evidence="3" type="ORF">Vretimale_5891</name>
</gene>
<dbReference type="Pfam" id="PF04068">
    <property type="entry name" value="Fer4_RLI"/>
    <property type="match status" value="1"/>
</dbReference>
<dbReference type="PANTHER" id="PTHR20426">
    <property type="entry name" value="RIBOSOME BIOGENESIS PROTEIN TSR3 HOMOLOG"/>
    <property type="match status" value="1"/>
</dbReference>